<accession>A0A538TYH3</accession>
<comment type="function">
    <text evidence="8">Catalyzes the phospholipid dependent N-acylation of the N-terminal cysteine of apolipoprotein, the last step in lipoprotein maturation.</text>
</comment>
<evidence type="ECO:0000256" key="3">
    <source>
        <dbReference type="ARBA" id="ARBA00022679"/>
    </source>
</evidence>
<evidence type="ECO:0000256" key="8">
    <source>
        <dbReference type="HAMAP-Rule" id="MF_01148"/>
    </source>
</evidence>
<comment type="caution">
    <text evidence="10">The sequence shown here is derived from an EMBL/GenBank/DDBJ whole genome shotgun (WGS) entry which is preliminary data.</text>
</comment>
<sequence length="503" mass="54506">MGCAFLPLPTGFLAWVAFVPLLATLEGRLSRPRPLRSLFGAGYAFGFAFFLIGTHWIALLSDVAITVPWLKYPAWIAAAAYLALFPAGACVLAGWLARRSGRTLAATFPCAFVAIEALRASGELGFPWFQPGYSQHAYVPILQIASLGSVTLVTAWLLALNVLLWRAVAPAAGGSRSRAALGFVLLLALPWLWGNRALEAPAEPRHPPVELALIQANVAGEIKWSGRHEPEILRAFLTLSQDAARRTPRPDLILWPETATGSYLMRQLDQRLAVVAFAARTGIPVFSGFADYRLDSLGKTRYFNAAGLFSRDGAAGPIYAKRHLVPFGERMPFQSLAPWLGRLELGQAEWTAGRQAILFPSPGGPFSCLICFEAIFPDLAREDVRHGARWLVNITNDEWFGNSAALYQHAAMAVFRAVENHVPLARCANTGLTMLVDAYGRVVGRARVFTPVSLAGALPPAGRPTPYTRIGDWPAWLAFLAVAGLAVRGGVRRGTADSMGPTR</sequence>
<evidence type="ECO:0000256" key="1">
    <source>
        <dbReference type="ARBA" id="ARBA00004651"/>
    </source>
</evidence>
<feature type="transmembrane region" description="Helical" evidence="8">
    <location>
        <begin position="141"/>
        <end position="165"/>
    </location>
</feature>
<keyword evidence="6 8" id="KW-0472">Membrane</keyword>
<evidence type="ECO:0000259" key="9">
    <source>
        <dbReference type="PROSITE" id="PS50263"/>
    </source>
</evidence>
<keyword evidence="4 8" id="KW-0812">Transmembrane</keyword>
<dbReference type="AlphaFoldDB" id="A0A538TYH3"/>
<organism evidence="10 11">
    <name type="scientific">Eiseniibacteriota bacterium</name>
    <dbReference type="NCBI Taxonomy" id="2212470"/>
    <lineage>
        <taxon>Bacteria</taxon>
        <taxon>Candidatus Eiseniibacteriota</taxon>
    </lineage>
</organism>
<dbReference type="InterPro" id="IPR045378">
    <property type="entry name" value="LNT_N"/>
</dbReference>
<evidence type="ECO:0000256" key="6">
    <source>
        <dbReference type="ARBA" id="ARBA00023136"/>
    </source>
</evidence>
<keyword evidence="10" id="KW-0449">Lipoprotein</keyword>
<evidence type="ECO:0000256" key="2">
    <source>
        <dbReference type="ARBA" id="ARBA00022475"/>
    </source>
</evidence>
<dbReference type="GO" id="GO:0016410">
    <property type="term" value="F:N-acyltransferase activity"/>
    <property type="evidence" value="ECO:0007669"/>
    <property type="project" value="UniProtKB-UniRule"/>
</dbReference>
<comment type="similarity">
    <text evidence="8">Belongs to the CN hydrolase family. Apolipoprotein N-acyltransferase subfamily.</text>
</comment>
<dbReference type="EC" id="2.3.1.269" evidence="8"/>
<keyword evidence="5 8" id="KW-1133">Transmembrane helix</keyword>
<feature type="domain" description="CN hydrolase" evidence="9">
    <location>
        <begin position="214"/>
        <end position="465"/>
    </location>
</feature>
<dbReference type="SUPFAM" id="SSF56317">
    <property type="entry name" value="Carbon-nitrogen hydrolase"/>
    <property type="match status" value="1"/>
</dbReference>
<protein>
    <recommendedName>
        <fullName evidence="8">Apolipoprotein N-acyltransferase</fullName>
        <shortName evidence="8">ALP N-acyltransferase</shortName>
        <ecNumber evidence="8">2.3.1.269</ecNumber>
    </recommendedName>
</protein>
<evidence type="ECO:0000313" key="11">
    <source>
        <dbReference type="Proteomes" id="UP000316609"/>
    </source>
</evidence>
<dbReference type="InterPro" id="IPR003010">
    <property type="entry name" value="C-N_Hydrolase"/>
</dbReference>
<dbReference type="GO" id="GO:0005886">
    <property type="term" value="C:plasma membrane"/>
    <property type="evidence" value="ECO:0007669"/>
    <property type="project" value="UniProtKB-SubCell"/>
</dbReference>
<keyword evidence="2 8" id="KW-1003">Cell membrane</keyword>
<dbReference type="UniPathway" id="UPA00666"/>
<reference evidence="10 11" key="1">
    <citation type="journal article" date="2019" name="Nat. Microbiol.">
        <title>Mediterranean grassland soil C-N compound turnover is dependent on rainfall and depth, and is mediated by genomically divergent microorganisms.</title>
        <authorList>
            <person name="Diamond S."/>
            <person name="Andeer P.F."/>
            <person name="Li Z."/>
            <person name="Crits-Christoph A."/>
            <person name="Burstein D."/>
            <person name="Anantharaman K."/>
            <person name="Lane K.R."/>
            <person name="Thomas B.C."/>
            <person name="Pan C."/>
            <person name="Northen T.R."/>
            <person name="Banfield J.F."/>
        </authorList>
    </citation>
    <scope>NUCLEOTIDE SEQUENCE [LARGE SCALE GENOMIC DNA]</scope>
    <source>
        <strain evidence="10">WS_8</strain>
    </source>
</reference>
<evidence type="ECO:0000313" key="10">
    <source>
        <dbReference type="EMBL" id="TMQ68631.1"/>
    </source>
</evidence>
<dbReference type="InterPro" id="IPR004563">
    <property type="entry name" value="Apolipo_AcylTrfase"/>
</dbReference>
<keyword evidence="3 8" id="KW-0808">Transferase</keyword>
<dbReference type="Pfam" id="PF00795">
    <property type="entry name" value="CN_hydrolase"/>
    <property type="match status" value="1"/>
</dbReference>
<feature type="transmembrane region" description="Helical" evidence="8">
    <location>
        <begin position="177"/>
        <end position="194"/>
    </location>
</feature>
<dbReference type="NCBIfam" id="TIGR00546">
    <property type="entry name" value="lnt"/>
    <property type="match status" value="1"/>
</dbReference>
<feature type="transmembrane region" description="Helical" evidence="8">
    <location>
        <begin position="37"/>
        <end position="60"/>
    </location>
</feature>
<dbReference type="HAMAP" id="MF_01148">
    <property type="entry name" value="Lnt"/>
    <property type="match status" value="1"/>
</dbReference>
<dbReference type="PROSITE" id="PS50263">
    <property type="entry name" value="CN_HYDROLASE"/>
    <property type="match status" value="1"/>
</dbReference>
<evidence type="ECO:0000256" key="5">
    <source>
        <dbReference type="ARBA" id="ARBA00022989"/>
    </source>
</evidence>
<keyword evidence="7 8" id="KW-0012">Acyltransferase</keyword>
<feature type="transmembrane region" description="Helical" evidence="8">
    <location>
        <begin position="103"/>
        <end position="121"/>
    </location>
</feature>
<gene>
    <name evidence="8 10" type="primary">lnt</name>
    <name evidence="10" type="ORF">E6K78_00465</name>
</gene>
<dbReference type="Gene3D" id="3.60.110.10">
    <property type="entry name" value="Carbon-nitrogen hydrolase"/>
    <property type="match status" value="1"/>
</dbReference>
<dbReference type="CDD" id="cd07571">
    <property type="entry name" value="ALP_N-acyl_transferase"/>
    <property type="match status" value="1"/>
</dbReference>
<evidence type="ECO:0000256" key="7">
    <source>
        <dbReference type="ARBA" id="ARBA00023315"/>
    </source>
</evidence>
<feature type="transmembrane region" description="Helical" evidence="8">
    <location>
        <begin position="72"/>
        <end position="96"/>
    </location>
</feature>
<dbReference type="Proteomes" id="UP000316609">
    <property type="component" value="Unassembled WGS sequence"/>
</dbReference>
<dbReference type="Pfam" id="PF20154">
    <property type="entry name" value="LNT_N"/>
    <property type="match status" value="1"/>
</dbReference>
<feature type="transmembrane region" description="Helical" evidence="8">
    <location>
        <begin position="6"/>
        <end position="25"/>
    </location>
</feature>
<comment type="subcellular location">
    <subcellularLocation>
        <location evidence="1 8">Cell membrane</location>
        <topology evidence="1 8">Multi-pass membrane protein</topology>
    </subcellularLocation>
</comment>
<dbReference type="EMBL" id="VBOY01000006">
    <property type="protein sequence ID" value="TMQ68631.1"/>
    <property type="molecule type" value="Genomic_DNA"/>
</dbReference>
<dbReference type="PANTHER" id="PTHR38686">
    <property type="entry name" value="APOLIPOPROTEIN N-ACYLTRANSFERASE"/>
    <property type="match status" value="1"/>
</dbReference>
<dbReference type="GO" id="GO:0042158">
    <property type="term" value="P:lipoprotein biosynthetic process"/>
    <property type="evidence" value="ECO:0007669"/>
    <property type="project" value="UniProtKB-UniRule"/>
</dbReference>
<dbReference type="PANTHER" id="PTHR38686:SF1">
    <property type="entry name" value="APOLIPOPROTEIN N-ACYLTRANSFERASE"/>
    <property type="match status" value="1"/>
</dbReference>
<name>A0A538TYH3_UNCEI</name>
<comment type="catalytic activity">
    <reaction evidence="8">
        <text>N-terminal S-1,2-diacyl-sn-glyceryl-L-cysteinyl-[lipoprotein] + a glycerophospholipid = N-acyl-S-1,2-diacyl-sn-glyceryl-L-cysteinyl-[lipoprotein] + a 2-acyl-sn-glycero-3-phospholipid + H(+)</text>
        <dbReference type="Rhea" id="RHEA:48228"/>
        <dbReference type="Rhea" id="RHEA-COMP:14681"/>
        <dbReference type="Rhea" id="RHEA-COMP:14684"/>
        <dbReference type="ChEBI" id="CHEBI:15378"/>
        <dbReference type="ChEBI" id="CHEBI:136912"/>
        <dbReference type="ChEBI" id="CHEBI:140656"/>
        <dbReference type="ChEBI" id="CHEBI:140657"/>
        <dbReference type="ChEBI" id="CHEBI:140660"/>
        <dbReference type="EC" id="2.3.1.269"/>
    </reaction>
</comment>
<evidence type="ECO:0000256" key="4">
    <source>
        <dbReference type="ARBA" id="ARBA00022692"/>
    </source>
</evidence>
<comment type="pathway">
    <text evidence="8">Protein modification; lipoprotein biosynthesis (N-acyl transfer).</text>
</comment>
<proteinExistence type="inferred from homology"/>
<dbReference type="InterPro" id="IPR036526">
    <property type="entry name" value="C-N_Hydrolase_sf"/>
</dbReference>